<sequence>MSFETLFVPGGHFTETGPRPKQGSKSSMSPFSLPEESRHLRDVDRQQIASDEIKTQGWRTWIHASSGRAPSVQMKRRLKLESIWDAEGKHKKQSEEMFVQFSSTIAHSTAKELFPLAAKLLLTCFRFLSLHQHPESQPHIGAGRRLRSMSHTSRPIWHRGLKPQAFGCAPHDGSDLVPPSNNVNGWQITSLKLAISHIHSTTAPPLTQTSDPVRMSAARICIGVLGPFKQTSTLTASRITSGIYDTTIKTLQDDPTRDFCLDATISTTQSHPEQGPLPTQHILAAFKCRFLAGLSHRCPNLSAYGSSSSTAASEPACTNTLNVSTFASSFPPP</sequence>
<keyword evidence="3" id="KW-1185">Reference proteome</keyword>
<reference evidence="2 3" key="1">
    <citation type="submission" date="2016-10" db="EMBL/GenBank/DDBJ databases">
        <title>Draft genome sequence of Coniochaeta ligniaria NRRL30616, a lignocellulolytic fungus for bioabatement of inhibitors in plant biomass hydrolysates.</title>
        <authorList>
            <consortium name="DOE Joint Genome Institute"/>
            <person name="Jimenez D.J."/>
            <person name="Hector R.E."/>
            <person name="Riley R."/>
            <person name="Sun H."/>
            <person name="Grigoriev I.V."/>
            <person name="Van Elsas J.D."/>
            <person name="Nichols N.N."/>
        </authorList>
    </citation>
    <scope>NUCLEOTIDE SEQUENCE [LARGE SCALE GENOMIC DNA]</scope>
    <source>
        <strain evidence="2 3">NRRL 30616</strain>
    </source>
</reference>
<feature type="region of interest" description="Disordered" evidence="1">
    <location>
        <begin position="1"/>
        <end position="45"/>
    </location>
</feature>
<dbReference type="Proteomes" id="UP000182658">
    <property type="component" value="Unassembled WGS sequence"/>
</dbReference>
<dbReference type="AlphaFoldDB" id="A0A1J7I7P3"/>
<gene>
    <name evidence="2" type="ORF">CONLIGDRAFT_686824</name>
</gene>
<feature type="compositionally biased region" description="Basic and acidic residues" evidence="1">
    <location>
        <begin position="35"/>
        <end position="45"/>
    </location>
</feature>
<dbReference type="EMBL" id="KV875107">
    <property type="protein sequence ID" value="OIW23379.1"/>
    <property type="molecule type" value="Genomic_DNA"/>
</dbReference>
<dbReference type="InParanoid" id="A0A1J7I7P3"/>
<evidence type="ECO:0000313" key="3">
    <source>
        <dbReference type="Proteomes" id="UP000182658"/>
    </source>
</evidence>
<proteinExistence type="predicted"/>
<protein>
    <submittedName>
        <fullName evidence="2">Uncharacterized protein</fullName>
    </submittedName>
</protein>
<accession>A0A1J7I7P3</accession>
<evidence type="ECO:0000313" key="2">
    <source>
        <dbReference type="EMBL" id="OIW23379.1"/>
    </source>
</evidence>
<organism evidence="2 3">
    <name type="scientific">Coniochaeta ligniaria NRRL 30616</name>
    <dbReference type="NCBI Taxonomy" id="1408157"/>
    <lineage>
        <taxon>Eukaryota</taxon>
        <taxon>Fungi</taxon>
        <taxon>Dikarya</taxon>
        <taxon>Ascomycota</taxon>
        <taxon>Pezizomycotina</taxon>
        <taxon>Sordariomycetes</taxon>
        <taxon>Sordariomycetidae</taxon>
        <taxon>Coniochaetales</taxon>
        <taxon>Coniochaetaceae</taxon>
        <taxon>Coniochaeta</taxon>
    </lineage>
</organism>
<name>A0A1J7I7P3_9PEZI</name>
<evidence type="ECO:0000256" key="1">
    <source>
        <dbReference type="SAM" id="MobiDB-lite"/>
    </source>
</evidence>